<evidence type="ECO:0000313" key="12">
    <source>
        <dbReference type="Proteomes" id="UP001527925"/>
    </source>
</evidence>
<comment type="caution">
    <text evidence="11">The sequence shown here is derived from an EMBL/GenBank/DDBJ whole genome shotgun (WGS) entry which is preliminary data.</text>
</comment>
<dbReference type="Gene3D" id="1.20.5.110">
    <property type="match status" value="1"/>
</dbReference>
<evidence type="ECO:0000259" key="10">
    <source>
        <dbReference type="PROSITE" id="PS50192"/>
    </source>
</evidence>
<keyword evidence="5 9" id="KW-1133">Transmembrane helix</keyword>
<dbReference type="InterPro" id="IPR000727">
    <property type="entry name" value="T_SNARE_dom"/>
</dbReference>
<keyword evidence="3 9" id="KW-0812">Transmembrane</keyword>
<keyword evidence="2" id="KW-0813">Transport</keyword>
<keyword evidence="7 9" id="KW-0472">Membrane</keyword>
<protein>
    <submittedName>
        <fullName evidence="11">Protein transport protein bet1</fullName>
    </submittedName>
</protein>
<dbReference type="EMBL" id="JADGIZ020000004">
    <property type="protein sequence ID" value="KAL2919195.1"/>
    <property type="molecule type" value="Genomic_DNA"/>
</dbReference>
<comment type="subcellular location">
    <subcellularLocation>
        <location evidence="8">Endomembrane system</location>
        <topology evidence="8">Single-pass type IV membrane protein</topology>
    </subcellularLocation>
    <subcellularLocation>
        <location evidence="1">Golgi apparatus membrane</location>
    </subcellularLocation>
</comment>
<dbReference type="PANTHER" id="PTHR12791">
    <property type="entry name" value="GOLGI SNARE BET1-RELATED"/>
    <property type="match status" value="1"/>
</dbReference>
<dbReference type="SUPFAM" id="SSF58038">
    <property type="entry name" value="SNARE fusion complex"/>
    <property type="match status" value="1"/>
</dbReference>
<dbReference type="Proteomes" id="UP001527925">
    <property type="component" value="Unassembled WGS sequence"/>
</dbReference>
<dbReference type="InterPro" id="IPR039899">
    <property type="entry name" value="BET1_SNARE"/>
</dbReference>
<reference evidence="11 12" key="1">
    <citation type="submission" date="2023-09" db="EMBL/GenBank/DDBJ databases">
        <title>Pangenome analysis of Batrachochytrium dendrobatidis and related Chytrids.</title>
        <authorList>
            <person name="Yacoub M.N."/>
            <person name="Stajich J.E."/>
            <person name="James T.Y."/>
        </authorList>
    </citation>
    <scope>NUCLEOTIDE SEQUENCE [LARGE SCALE GENOMIC DNA]</scope>
    <source>
        <strain evidence="11 12">JEL0888</strain>
    </source>
</reference>
<evidence type="ECO:0000256" key="7">
    <source>
        <dbReference type="ARBA" id="ARBA00023136"/>
    </source>
</evidence>
<gene>
    <name evidence="11" type="primary">BET1</name>
    <name evidence="11" type="ORF">HK105_201470</name>
</gene>
<feature type="transmembrane region" description="Helical" evidence="9">
    <location>
        <begin position="103"/>
        <end position="123"/>
    </location>
</feature>
<accession>A0ABR4NI45</accession>
<dbReference type="PROSITE" id="PS50192">
    <property type="entry name" value="T_SNARE"/>
    <property type="match status" value="1"/>
</dbReference>
<sequence length="127" mass="14023">MSRRPYAGAGAGAGVGGEPGLGLSAAPALQTQRFYEDANDDRAVRLSSQIGALKEVSLSISAELDYQRNMMSEMRDDMDKTGGILGRTMQRFRIMAQTQTGSWMWILVLFVLAVILYVVFGLMTRRR</sequence>
<proteinExistence type="predicted"/>
<organism evidence="11 12">
    <name type="scientific">Polyrhizophydium stewartii</name>
    <dbReference type="NCBI Taxonomy" id="2732419"/>
    <lineage>
        <taxon>Eukaryota</taxon>
        <taxon>Fungi</taxon>
        <taxon>Fungi incertae sedis</taxon>
        <taxon>Chytridiomycota</taxon>
        <taxon>Chytridiomycota incertae sedis</taxon>
        <taxon>Chytridiomycetes</taxon>
        <taxon>Rhizophydiales</taxon>
        <taxon>Rhizophydiales incertae sedis</taxon>
        <taxon>Polyrhizophydium</taxon>
    </lineage>
</organism>
<keyword evidence="4" id="KW-0653">Protein transport</keyword>
<name>A0ABR4NI45_9FUNG</name>
<evidence type="ECO:0000256" key="3">
    <source>
        <dbReference type="ARBA" id="ARBA00022692"/>
    </source>
</evidence>
<evidence type="ECO:0000256" key="8">
    <source>
        <dbReference type="ARBA" id="ARBA00046280"/>
    </source>
</evidence>
<evidence type="ECO:0000256" key="4">
    <source>
        <dbReference type="ARBA" id="ARBA00022927"/>
    </source>
</evidence>
<feature type="domain" description="T-SNARE coiled-coil homology" evidence="10">
    <location>
        <begin position="33"/>
        <end position="95"/>
    </location>
</feature>
<keyword evidence="6" id="KW-0333">Golgi apparatus</keyword>
<evidence type="ECO:0000256" key="5">
    <source>
        <dbReference type="ARBA" id="ARBA00022989"/>
    </source>
</evidence>
<dbReference type="SMART" id="SM00397">
    <property type="entry name" value="t_SNARE"/>
    <property type="match status" value="1"/>
</dbReference>
<keyword evidence="12" id="KW-1185">Reference proteome</keyword>
<evidence type="ECO:0000256" key="9">
    <source>
        <dbReference type="SAM" id="Phobius"/>
    </source>
</evidence>
<evidence type="ECO:0000313" key="11">
    <source>
        <dbReference type="EMBL" id="KAL2919195.1"/>
    </source>
</evidence>
<dbReference type="CDD" id="cd15853">
    <property type="entry name" value="SNARE_Bet1"/>
    <property type="match status" value="1"/>
</dbReference>
<evidence type="ECO:0000256" key="6">
    <source>
        <dbReference type="ARBA" id="ARBA00023034"/>
    </source>
</evidence>
<evidence type="ECO:0000256" key="1">
    <source>
        <dbReference type="ARBA" id="ARBA00004394"/>
    </source>
</evidence>
<evidence type="ECO:0000256" key="2">
    <source>
        <dbReference type="ARBA" id="ARBA00022448"/>
    </source>
</evidence>